<dbReference type="Pfam" id="PF01106">
    <property type="entry name" value="NifU"/>
    <property type="match status" value="1"/>
</dbReference>
<feature type="signal peptide" evidence="2">
    <location>
        <begin position="1"/>
        <end position="17"/>
    </location>
</feature>
<dbReference type="AlphaFoldDB" id="A0A3B0MPK1"/>
<dbReference type="PANTHER" id="PTHR11178">
    <property type="entry name" value="IRON-SULFUR CLUSTER SCAFFOLD PROTEIN NFU-RELATED"/>
    <property type="match status" value="1"/>
</dbReference>
<evidence type="ECO:0000313" key="5">
    <source>
        <dbReference type="EMBL" id="SVP89430.1"/>
    </source>
</evidence>
<dbReference type="GO" id="GO:0016226">
    <property type="term" value="P:iron-sulfur cluster assembly"/>
    <property type="evidence" value="ECO:0007669"/>
    <property type="project" value="InterPro"/>
</dbReference>
<dbReference type="GO" id="GO:0005506">
    <property type="term" value="F:iron ion binding"/>
    <property type="evidence" value="ECO:0007669"/>
    <property type="project" value="InterPro"/>
</dbReference>
<gene>
    <name evidence="4" type="ORF">TAT_000012200</name>
    <name evidence="5" type="ORF">TAV_000012000</name>
</gene>
<dbReference type="EMBL" id="UIVT01000001">
    <property type="protein sequence ID" value="SVP88259.1"/>
    <property type="molecule type" value="Genomic_DNA"/>
</dbReference>
<dbReference type="GO" id="GO:0051536">
    <property type="term" value="F:iron-sulfur cluster binding"/>
    <property type="evidence" value="ECO:0007669"/>
    <property type="project" value="InterPro"/>
</dbReference>
<evidence type="ECO:0000256" key="1">
    <source>
        <dbReference type="ARBA" id="ARBA00006420"/>
    </source>
</evidence>
<dbReference type="Gene3D" id="3.30.300.130">
    <property type="entry name" value="Fe-S cluster assembly (FSCA)"/>
    <property type="match status" value="1"/>
</dbReference>
<proteinExistence type="inferred from homology"/>
<protein>
    <submittedName>
        <fullName evidence="5">Nifu-like protein, putative</fullName>
    </submittedName>
</protein>
<evidence type="ECO:0000313" key="4">
    <source>
        <dbReference type="EMBL" id="SVP88259.1"/>
    </source>
</evidence>
<sequence>MYNLILFVFIILGGKYSLPWRIKPAHNLSYTIHKIRGKEFNLNSEPNDSSEYKPKDIEQTEYDEEGWLMELNTKNVEDVFDLIRPQLSSDGGGINLCKIVDNEIYVKFTGSCVGCPYRSTTLKELIESNLVKFIKSPNENPITVKVVQEN</sequence>
<dbReference type="VEuPathDB" id="PiroplasmaDB:TA19885"/>
<dbReference type="SUPFAM" id="SSF117916">
    <property type="entry name" value="Fe-S cluster assembly (FSCA) domain-like"/>
    <property type="match status" value="1"/>
</dbReference>
<keyword evidence="2" id="KW-0732">Signal</keyword>
<dbReference type="InterPro" id="IPR034904">
    <property type="entry name" value="FSCA_dom_sf"/>
</dbReference>
<dbReference type="InterPro" id="IPR001075">
    <property type="entry name" value="NIF_FeS_clus_asmbl_NifU_C"/>
</dbReference>
<organism evidence="5">
    <name type="scientific">Theileria annulata</name>
    <dbReference type="NCBI Taxonomy" id="5874"/>
    <lineage>
        <taxon>Eukaryota</taxon>
        <taxon>Sar</taxon>
        <taxon>Alveolata</taxon>
        <taxon>Apicomplexa</taxon>
        <taxon>Aconoidasida</taxon>
        <taxon>Piroplasmida</taxon>
        <taxon>Theileriidae</taxon>
        <taxon>Theileria</taxon>
    </lineage>
</organism>
<dbReference type="PANTHER" id="PTHR11178:SF25">
    <property type="entry name" value="NIFU-LIKE PROTEIN 3, CHLOROPLASTIC"/>
    <property type="match status" value="1"/>
</dbReference>
<accession>A0A3B0MPK1</accession>
<feature type="chain" id="PRO_5033366866" evidence="2">
    <location>
        <begin position="18"/>
        <end position="150"/>
    </location>
</feature>
<feature type="domain" description="NIF system FeS cluster assembly NifU C-terminal" evidence="3">
    <location>
        <begin position="76"/>
        <end position="135"/>
    </location>
</feature>
<evidence type="ECO:0000256" key="2">
    <source>
        <dbReference type="SAM" id="SignalP"/>
    </source>
</evidence>
<comment type="similarity">
    <text evidence="1">Belongs to the NifU family.</text>
</comment>
<reference evidence="5" key="1">
    <citation type="submission" date="2018-07" db="EMBL/GenBank/DDBJ databases">
        <authorList>
            <person name="Quirk P.G."/>
            <person name="Krulwich T.A."/>
        </authorList>
    </citation>
    <scope>NUCLEOTIDE SEQUENCE</scope>
    <source>
        <strain evidence="5">Anand</strain>
    </source>
</reference>
<dbReference type="GO" id="GO:0005739">
    <property type="term" value="C:mitochondrion"/>
    <property type="evidence" value="ECO:0007669"/>
    <property type="project" value="TreeGrafter"/>
</dbReference>
<evidence type="ECO:0000259" key="3">
    <source>
        <dbReference type="Pfam" id="PF01106"/>
    </source>
</evidence>
<dbReference type="EMBL" id="UIVS01000001">
    <property type="protein sequence ID" value="SVP89430.1"/>
    <property type="molecule type" value="Genomic_DNA"/>
</dbReference>
<name>A0A3B0MPK1_THEAN</name>